<sequence length="315" mass="36017">MANSERSSRIRNRKKKKKRVSMLFWVLLLVFLGLAAYFYYEYKKGMENSLGEANLQKQEIEFNGVEDKNGKVNILLLGVDSRGEEVSRTDTIMIAQYDPDSKESKLVSIMRDSYVDIPQHDKNKINAAYAFGGTELLRQTIKENFDVNLQYYALIDFRGFAKMVDTAFPEGITVDVPKRMSEGIDVTLNPGRQKLHGKELLGYVRFRQDAQSDFGRVERQQEVIKSIADEVLSVQGVVKIPGMLGTIQPYISTNMKKTTTLSIISTYFLKQNGNEIKTLRIPVDNSFQNRSYPHAGSVLEMDIDENRRALQEFLK</sequence>
<keyword evidence="9" id="KW-0804">Transcription</keyword>
<evidence type="ECO:0000259" key="13">
    <source>
        <dbReference type="Pfam" id="PF03816"/>
    </source>
</evidence>
<dbReference type="Pfam" id="PF03816">
    <property type="entry name" value="LytR_cpsA_psr"/>
    <property type="match status" value="1"/>
</dbReference>
<keyword evidence="8 12" id="KW-0472">Membrane</keyword>
<evidence type="ECO:0000256" key="11">
    <source>
        <dbReference type="ARBA" id="ARBA00040752"/>
    </source>
</evidence>
<feature type="transmembrane region" description="Helical" evidence="12">
    <location>
        <begin position="20"/>
        <end position="40"/>
    </location>
</feature>
<name>A0A372L9C8_9BACI</name>
<evidence type="ECO:0000256" key="10">
    <source>
        <dbReference type="ARBA" id="ARBA00037178"/>
    </source>
</evidence>
<evidence type="ECO:0000256" key="1">
    <source>
        <dbReference type="ARBA" id="ARBA00004401"/>
    </source>
</evidence>
<comment type="similarity">
    <text evidence="2">Belongs to the LytR/CpsA/Psr (LCP) family.</text>
</comment>
<keyword evidence="15" id="KW-1185">Reference proteome</keyword>
<dbReference type="InterPro" id="IPR050922">
    <property type="entry name" value="LytR/CpsA/Psr_CW_biosynth"/>
</dbReference>
<evidence type="ECO:0000256" key="6">
    <source>
        <dbReference type="ARBA" id="ARBA00022989"/>
    </source>
</evidence>
<keyword evidence="7" id="KW-0805">Transcription regulation</keyword>
<evidence type="ECO:0000256" key="8">
    <source>
        <dbReference type="ARBA" id="ARBA00023136"/>
    </source>
</evidence>
<dbReference type="NCBIfam" id="TIGR00350">
    <property type="entry name" value="lytR_cpsA_psr"/>
    <property type="match status" value="1"/>
</dbReference>
<evidence type="ECO:0000256" key="7">
    <source>
        <dbReference type="ARBA" id="ARBA00023015"/>
    </source>
</evidence>
<dbReference type="OrthoDB" id="9782542at2"/>
<organism evidence="14 15">
    <name type="scientific">Peribacillus glennii</name>
    <dbReference type="NCBI Taxonomy" id="2303991"/>
    <lineage>
        <taxon>Bacteria</taxon>
        <taxon>Bacillati</taxon>
        <taxon>Bacillota</taxon>
        <taxon>Bacilli</taxon>
        <taxon>Bacillales</taxon>
        <taxon>Bacillaceae</taxon>
        <taxon>Peribacillus</taxon>
    </lineage>
</organism>
<reference evidence="14 15" key="1">
    <citation type="submission" date="2018-08" db="EMBL/GenBank/DDBJ databases">
        <title>Bacillus chawlae sp. nov., Bacillus glennii sp. nov., and Bacillus saganii sp. nov. Isolated from the Vehicle Assembly Building at Kennedy Space Center where the Viking Spacecraft were Assembled.</title>
        <authorList>
            <person name="Seuylemezian A."/>
            <person name="Vaishampayan P."/>
        </authorList>
    </citation>
    <scope>NUCLEOTIDE SEQUENCE [LARGE SCALE GENOMIC DNA]</scope>
    <source>
        <strain evidence="14 15">V44-8</strain>
    </source>
</reference>
<evidence type="ECO:0000313" key="14">
    <source>
        <dbReference type="EMBL" id="RFU61139.1"/>
    </source>
</evidence>
<evidence type="ECO:0000256" key="3">
    <source>
        <dbReference type="ARBA" id="ARBA00022475"/>
    </source>
</evidence>
<dbReference type="PANTHER" id="PTHR33392">
    <property type="entry name" value="POLYISOPRENYL-TEICHOIC ACID--PEPTIDOGLYCAN TEICHOIC ACID TRANSFERASE TAGU"/>
    <property type="match status" value="1"/>
</dbReference>
<evidence type="ECO:0000256" key="9">
    <source>
        <dbReference type="ARBA" id="ARBA00023163"/>
    </source>
</evidence>
<comment type="function">
    <text evidence="10">Involved in SarA attenuation. Affects resistance to oxacillin and teicoplanin, as well as the synthesis of virulence factors.</text>
</comment>
<dbReference type="PANTHER" id="PTHR33392:SF8">
    <property type="entry name" value="REGULATORY PROTEIN MSRR"/>
    <property type="match status" value="1"/>
</dbReference>
<dbReference type="GO" id="GO:0005886">
    <property type="term" value="C:plasma membrane"/>
    <property type="evidence" value="ECO:0007669"/>
    <property type="project" value="UniProtKB-SubCell"/>
</dbReference>
<evidence type="ECO:0000256" key="4">
    <source>
        <dbReference type="ARBA" id="ARBA00022692"/>
    </source>
</evidence>
<gene>
    <name evidence="14" type="ORF">D0466_19360</name>
</gene>
<comment type="caution">
    <text evidence="14">The sequence shown here is derived from an EMBL/GenBank/DDBJ whole genome shotgun (WGS) entry which is preliminary data.</text>
</comment>
<keyword evidence="3" id="KW-1003">Cell membrane</keyword>
<dbReference type="RefSeq" id="WP_117324173.1">
    <property type="nucleotide sequence ID" value="NZ_QVTD01000017.1"/>
</dbReference>
<evidence type="ECO:0000256" key="12">
    <source>
        <dbReference type="SAM" id="Phobius"/>
    </source>
</evidence>
<dbReference type="GO" id="GO:0071555">
    <property type="term" value="P:cell wall organization"/>
    <property type="evidence" value="ECO:0007669"/>
    <property type="project" value="UniProtKB-KW"/>
</dbReference>
<dbReference type="Proteomes" id="UP000262939">
    <property type="component" value="Unassembled WGS sequence"/>
</dbReference>
<protein>
    <recommendedName>
        <fullName evidence="11">Regulatory protein MsrR</fullName>
    </recommendedName>
</protein>
<keyword evidence="5" id="KW-0735">Signal-anchor</keyword>
<feature type="domain" description="Cell envelope-related transcriptional attenuator" evidence="13">
    <location>
        <begin position="88"/>
        <end position="231"/>
    </location>
</feature>
<accession>A0A372L9C8</accession>
<evidence type="ECO:0000256" key="2">
    <source>
        <dbReference type="ARBA" id="ARBA00006068"/>
    </source>
</evidence>
<evidence type="ECO:0000256" key="5">
    <source>
        <dbReference type="ARBA" id="ARBA00022968"/>
    </source>
</evidence>
<keyword evidence="4 12" id="KW-0812">Transmembrane</keyword>
<comment type="subcellular location">
    <subcellularLocation>
        <location evidence="1">Cell membrane</location>
        <topology evidence="1">Single-pass type II membrane protein</topology>
    </subcellularLocation>
</comment>
<dbReference type="EMBL" id="QVTD01000017">
    <property type="protein sequence ID" value="RFU61139.1"/>
    <property type="molecule type" value="Genomic_DNA"/>
</dbReference>
<keyword evidence="6 12" id="KW-1133">Transmembrane helix</keyword>
<dbReference type="AlphaFoldDB" id="A0A372L9C8"/>
<evidence type="ECO:0000313" key="15">
    <source>
        <dbReference type="Proteomes" id="UP000262939"/>
    </source>
</evidence>
<dbReference type="Gene3D" id="3.40.630.190">
    <property type="entry name" value="LCP protein"/>
    <property type="match status" value="1"/>
</dbReference>
<dbReference type="InterPro" id="IPR004474">
    <property type="entry name" value="LytR_CpsA_psr"/>
</dbReference>
<proteinExistence type="inferred from homology"/>